<dbReference type="PROSITE" id="PS50089">
    <property type="entry name" value="ZF_RING_2"/>
    <property type="match status" value="1"/>
</dbReference>
<evidence type="ECO:0000256" key="2">
    <source>
        <dbReference type="SAM" id="MobiDB-lite"/>
    </source>
</evidence>
<evidence type="ECO:0000259" key="3">
    <source>
        <dbReference type="PROSITE" id="PS50089"/>
    </source>
</evidence>
<dbReference type="SUPFAM" id="SSF57850">
    <property type="entry name" value="RING/U-box"/>
    <property type="match status" value="1"/>
</dbReference>
<dbReference type="AlphaFoldDB" id="A0A6A4M3J5"/>
<comment type="caution">
    <text evidence="4">The sequence shown here is derived from an EMBL/GenBank/DDBJ whole genome shotgun (WGS) entry which is preliminary data.</text>
</comment>
<name>A0A6A4M3J5_9ERIC</name>
<evidence type="ECO:0000313" key="5">
    <source>
        <dbReference type="Proteomes" id="UP000428333"/>
    </source>
</evidence>
<evidence type="ECO:0000256" key="1">
    <source>
        <dbReference type="PROSITE-ProRule" id="PRU00175"/>
    </source>
</evidence>
<feature type="region of interest" description="Disordered" evidence="2">
    <location>
        <begin position="1"/>
        <end position="36"/>
    </location>
</feature>
<dbReference type="EMBL" id="QEFC01000977">
    <property type="protein sequence ID" value="KAE9461337.1"/>
    <property type="molecule type" value="Genomic_DNA"/>
</dbReference>
<dbReference type="PANTHER" id="PTHR31197:SF40">
    <property type="entry name" value="ZINC FINGER, RING_FYVE_PHD-TYPE"/>
    <property type="match status" value="1"/>
</dbReference>
<feature type="non-terminal residue" evidence="4">
    <location>
        <position position="1"/>
    </location>
</feature>
<dbReference type="Gene3D" id="3.30.40.10">
    <property type="entry name" value="Zinc/RING finger domain, C3HC4 (zinc finger)"/>
    <property type="match status" value="1"/>
</dbReference>
<sequence length="257" mass="28110">MPKEKRAPSLSSDRVAASPYHGSPKTYNRSVSKNRVKSVGEESNWEETRCPICMEAPHNAVLLLCSNSKKGCRPYMCNASNLHSNCLRQFCASNPTLLCPLCRGTISTGWIDVEPAPRELMNSIPKSCSVETCEVSGTYTELEKHARSEHPSVQARSVADTVRQQRLLALESERDLQDIRAMDLDGDFAPIVAEESGSPWHANGVVILPSVFFETSVPSDSSHQAASNSSGVSGQSRNRGTARMRAGNLPRHQLASR</sequence>
<evidence type="ECO:0000313" key="4">
    <source>
        <dbReference type="EMBL" id="KAE9461337.1"/>
    </source>
</evidence>
<proteinExistence type="predicted"/>
<dbReference type="Proteomes" id="UP000428333">
    <property type="component" value="Linkage Group LG04"/>
</dbReference>
<dbReference type="Pfam" id="PF07800">
    <property type="entry name" value="DUF1644"/>
    <property type="match status" value="2"/>
</dbReference>
<feature type="compositionally biased region" description="Low complexity" evidence="2">
    <location>
        <begin position="219"/>
        <end position="233"/>
    </location>
</feature>
<keyword evidence="1" id="KW-0863">Zinc-finger</keyword>
<dbReference type="GO" id="GO:0008270">
    <property type="term" value="F:zinc ion binding"/>
    <property type="evidence" value="ECO:0007669"/>
    <property type="project" value="UniProtKB-KW"/>
</dbReference>
<protein>
    <recommendedName>
        <fullName evidence="3">RING-type domain-containing protein</fullName>
    </recommendedName>
</protein>
<accession>A0A6A4M3J5</accession>
<feature type="region of interest" description="Disordered" evidence="2">
    <location>
        <begin position="218"/>
        <end position="257"/>
    </location>
</feature>
<feature type="domain" description="RING-type" evidence="3">
    <location>
        <begin position="50"/>
        <end position="103"/>
    </location>
</feature>
<dbReference type="InterPro" id="IPR001841">
    <property type="entry name" value="Znf_RING"/>
</dbReference>
<dbReference type="OrthoDB" id="1921166at2759"/>
<keyword evidence="1" id="KW-0862">Zinc</keyword>
<keyword evidence="5" id="KW-1185">Reference proteome</keyword>
<reference evidence="4 5" key="1">
    <citation type="journal article" date="2019" name="Genome Biol. Evol.">
        <title>The Rhododendron genome and chromosomal organization provide insight into shared whole-genome duplications across the heath family (Ericaceae).</title>
        <authorList>
            <person name="Soza V.L."/>
            <person name="Lindsley D."/>
            <person name="Waalkes A."/>
            <person name="Ramage E."/>
            <person name="Patwardhan R.P."/>
            <person name="Burton J.N."/>
            <person name="Adey A."/>
            <person name="Kumar A."/>
            <person name="Qiu R."/>
            <person name="Shendure J."/>
            <person name="Hall B."/>
        </authorList>
    </citation>
    <scope>NUCLEOTIDE SEQUENCE [LARGE SCALE GENOMIC DNA]</scope>
    <source>
        <strain evidence="4">RSF 1966-606</strain>
    </source>
</reference>
<keyword evidence="1" id="KW-0479">Metal-binding</keyword>
<gene>
    <name evidence="4" type="ORF">C3L33_06774</name>
</gene>
<organism evidence="4 5">
    <name type="scientific">Rhododendron williamsianum</name>
    <dbReference type="NCBI Taxonomy" id="262921"/>
    <lineage>
        <taxon>Eukaryota</taxon>
        <taxon>Viridiplantae</taxon>
        <taxon>Streptophyta</taxon>
        <taxon>Embryophyta</taxon>
        <taxon>Tracheophyta</taxon>
        <taxon>Spermatophyta</taxon>
        <taxon>Magnoliopsida</taxon>
        <taxon>eudicotyledons</taxon>
        <taxon>Gunneridae</taxon>
        <taxon>Pentapetalae</taxon>
        <taxon>asterids</taxon>
        <taxon>Ericales</taxon>
        <taxon>Ericaceae</taxon>
        <taxon>Ericoideae</taxon>
        <taxon>Rhodoreae</taxon>
        <taxon>Rhododendron</taxon>
    </lineage>
</organism>
<dbReference type="InterPro" id="IPR012866">
    <property type="entry name" value="DUF1644"/>
</dbReference>
<dbReference type="PANTHER" id="PTHR31197">
    <property type="entry name" value="OS01G0612600 PROTEIN"/>
    <property type="match status" value="1"/>
</dbReference>
<dbReference type="InterPro" id="IPR013083">
    <property type="entry name" value="Znf_RING/FYVE/PHD"/>
</dbReference>